<gene>
    <name evidence="1" type="ORF">FF011L_01070</name>
</gene>
<accession>A0A517M906</accession>
<name>A0A517M906_9BACT</name>
<dbReference type="RefSeq" id="WP_145349455.1">
    <property type="nucleotide sequence ID" value="NZ_CP036262.1"/>
</dbReference>
<dbReference type="AlphaFoldDB" id="A0A517M906"/>
<sequence>MHSHSLSTEPSNQSGQPDRWALWVDGAGGFLLITSLSATIGGPASDDEAMIAVQADLRRREALITRSNGQYQVQAVDGRVAPSASASGNRESASPQAVVSLRPEDSFVLGDGVPFKFRLPNPLSGSARLTVDRRYRFRSHVDAILLIDDTLVIGPSADCHIQVPHAAGKLVLMPKENAWQIKPAVAGTQWQNLQCGTRWHDFDLSMTLEKL</sequence>
<protein>
    <submittedName>
        <fullName evidence="1">Uncharacterized protein</fullName>
    </submittedName>
</protein>
<keyword evidence="2" id="KW-1185">Reference proteome</keyword>
<dbReference type="KEGG" id="rml:FF011L_01070"/>
<evidence type="ECO:0000313" key="2">
    <source>
        <dbReference type="Proteomes" id="UP000320672"/>
    </source>
</evidence>
<reference evidence="1 2" key="1">
    <citation type="submission" date="2019-02" db="EMBL/GenBank/DDBJ databases">
        <title>Deep-cultivation of Planctomycetes and their phenomic and genomic characterization uncovers novel biology.</title>
        <authorList>
            <person name="Wiegand S."/>
            <person name="Jogler M."/>
            <person name="Boedeker C."/>
            <person name="Pinto D."/>
            <person name="Vollmers J."/>
            <person name="Rivas-Marin E."/>
            <person name="Kohn T."/>
            <person name="Peeters S.H."/>
            <person name="Heuer A."/>
            <person name="Rast P."/>
            <person name="Oberbeckmann S."/>
            <person name="Bunk B."/>
            <person name="Jeske O."/>
            <person name="Meyerdierks A."/>
            <person name="Storesund J.E."/>
            <person name="Kallscheuer N."/>
            <person name="Luecker S."/>
            <person name="Lage O.M."/>
            <person name="Pohl T."/>
            <person name="Merkel B.J."/>
            <person name="Hornburger P."/>
            <person name="Mueller R.-W."/>
            <person name="Bruemmer F."/>
            <person name="Labrenz M."/>
            <person name="Spormann A.M."/>
            <person name="Op den Camp H."/>
            <person name="Overmann J."/>
            <person name="Amann R."/>
            <person name="Jetten M.S.M."/>
            <person name="Mascher T."/>
            <person name="Medema M.H."/>
            <person name="Devos D.P."/>
            <person name="Kaster A.-K."/>
            <person name="Ovreas L."/>
            <person name="Rohde M."/>
            <person name="Galperin M.Y."/>
            <person name="Jogler C."/>
        </authorList>
    </citation>
    <scope>NUCLEOTIDE SEQUENCE [LARGE SCALE GENOMIC DNA]</scope>
    <source>
        <strain evidence="1 2">FF011L</strain>
    </source>
</reference>
<dbReference type="OrthoDB" id="260494at2"/>
<dbReference type="EMBL" id="CP036262">
    <property type="protein sequence ID" value="QDS91378.1"/>
    <property type="molecule type" value="Genomic_DNA"/>
</dbReference>
<dbReference type="Proteomes" id="UP000320672">
    <property type="component" value="Chromosome"/>
</dbReference>
<proteinExistence type="predicted"/>
<evidence type="ECO:0000313" key="1">
    <source>
        <dbReference type="EMBL" id="QDS91378.1"/>
    </source>
</evidence>
<organism evidence="1 2">
    <name type="scientific">Roseimaritima multifibrata</name>
    <dbReference type="NCBI Taxonomy" id="1930274"/>
    <lineage>
        <taxon>Bacteria</taxon>
        <taxon>Pseudomonadati</taxon>
        <taxon>Planctomycetota</taxon>
        <taxon>Planctomycetia</taxon>
        <taxon>Pirellulales</taxon>
        <taxon>Pirellulaceae</taxon>
        <taxon>Roseimaritima</taxon>
    </lineage>
</organism>